<feature type="region of interest" description="Disordered" evidence="2">
    <location>
        <begin position="51"/>
        <end position="71"/>
    </location>
</feature>
<dbReference type="EMBL" id="CAHIKZ030000090">
    <property type="protein sequence ID" value="CAE1151043.1"/>
    <property type="molecule type" value="Genomic_DNA"/>
</dbReference>
<evidence type="ECO:0000313" key="5">
    <source>
        <dbReference type="Proteomes" id="UP000597762"/>
    </source>
</evidence>
<dbReference type="PANTHER" id="PTHR10492">
    <property type="match status" value="1"/>
</dbReference>
<comment type="cofactor">
    <cofactor evidence="1">
        <name>Mg(2+)</name>
        <dbReference type="ChEBI" id="CHEBI:18420"/>
    </cofactor>
</comment>
<dbReference type="EC" id="5.6.2.3" evidence="1"/>
<protein>
    <recommendedName>
        <fullName evidence="1">ATP-dependent DNA helicase</fullName>
        <ecNumber evidence="1">5.6.2.3</ecNumber>
    </recommendedName>
</protein>
<dbReference type="GO" id="GO:0016787">
    <property type="term" value="F:hydrolase activity"/>
    <property type="evidence" value="ECO:0007669"/>
    <property type="project" value="UniProtKB-KW"/>
</dbReference>
<dbReference type="Proteomes" id="UP000597762">
    <property type="component" value="Unassembled WGS sequence"/>
</dbReference>
<comment type="caution">
    <text evidence="4">The sequence shown here is derived from an EMBL/GenBank/DDBJ whole genome shotgun (WGS) entry which is preliminary data.</text>
</comment>
<name>A0A812APV9_ACAPH</name>
<keyword evidence="1" id="KW-0227">DNA damage</keyword>
<keyword evidence="1" id="KW-0233">DNA recombination</keyword>
<comment type="similarity">
    <text evidence="1">Belongs to the helicase family.</text>
</comment>
<dbReference type="GO" id="GO:0005524">
    <property type="term" value="F:ATP binding"/>
    <property type="evidence" value="ECO:0007669"/>
    <property type="project" value="UniProtKB-KW"/>
</dbReference>
<gene>
    <name evidence="4" type="ORF">SPHA_3055</name>
</gene>
<keyword evidence="1" id="KW-0067">ATP-binding</keyword>
<organism evidence="4 5">
    <name type="scientific">Acanthosepion pharaonis</name>
    <name type="common">Pharaoh cuttlefish</name>
    <name type="synonym">Sepia pharaonis</name>
    <dbReference type="NCBI Taxonomy" id="158019"/>
    <lineage>
        <taxon>Eukaryota</taxon>
        <taxon>Metazoa</taxon>
        <taxon>Spiralia</taxon>
        <taxon>Lophotrochozoa</taxon>
        <taxon>Mollusca</taxon>
        <taxon>Cephalopoda</taxon>
        <taxon>Coleoidea</taxon>
        <taxon>Decapodiformes</taxon>
        <taxon>Sepiida</taxon>
        <taxon>Sepiina</taxon>
        <taxon>Sepiidae</taxon>
        <taxon>Acanthosepion</taxon>
    </lineage>
</organism>
<keyword evidence="1" id="KW-0347">Helicase</keyword>
<sequence length="678" mass="75153">MRLSQVAQCSLLTQASQSQGGSATCLAGKATYRASLRSRLKNAHRAIETLDRRRARQSRDAAATARSRESETVLQQATYNARNATATSVARNSKGPKTRANRFSRDATNIAAVRLSQTSQARRIRLDGDIQRLSAARGVTCPSSSFWHSITTPTYKAETRIGILPPSGRVPRRDVILLQAMLHKVNSYIRFGNAPSFSIQDRIRDIVLKSRGGALRRISETHRSYDALQCPLLFTYGDDGYHFGIPLHTPGGQPTTPSKALSFEAIRTVDGVVCNIYQEACLKRGLLEDDSQWDAAMAEGVLLQAPATLRSLFAVLIVRREISDPRALWAKYKDFMPEDILYAAQQQCPSPELGYTDLIYNRALIQIEDIALEMGGAALTTYRLPPPVRDGTTDLSPEINIRLIILLTTTAMSERINYASNQNKEQLTPRTGKTFITKLILAEIRRHRDIALAVASSRIAATLLPGGTDGRRTLCSNLQHFKRSGQADSLHLTTNMRVHTTGDNGSADFSRGLLDLGEGRTPSDAEGYINVGTLCSVVDTHQQLRDAVFRILMPTTATLSGTLKELFLLQKTPHLLPLMSNGDDYIYKSIDRTPDPDNLTDYPVEFLNSLEPATSVKFVSHCYCTAPDKYFLPPAFGVFAWLLAFSVKPSRLSSPLHHYHLRCGGINNCVKRPRQMHR</sequence>
<dbReference type="InterPro" id="IPR010285">
    <property type="entry name" value="DNA_helicase_pif1-like_DEAD"/>
</dbReference>
<evidence type="ECO:0000313" key="4">
    <source>
        <dbReference type="EMBL" id="CAE1151043.1"/>
    </source>
</evidence>
<feature type="domain" description="DNA helicase Pif1-like DEAD-box helicase" evidence="3">
    <location>
        <begin position="431"/>
        <end position="468"/>
    </location>
</feature>
<dbReference type="GO" id="GO:0006281">
    <property type="term" value="P:DNA repair"/>
    <property type="evidence" value="ECO:0007669"/>
    <property type="project" value="UniProtKB-KW"/>
</dbReference>
<dbReference type="GO" id="GO:0043139">
    <property type="term" value="F:5'-3' DNA helicase activity"/>
    <property type="evidence" value="ECO:0007669"/>
    <property type="project" value="UniProtKB-EC"/>
</dbReference>
<evidence type="ECO:0000256" key="2">
    <source>
        <dbReference type="SAM" id="MobiDB-lite"/>
    </source>
</evidence>
<accession>A0A812APV9</accession>
<keyword evidence="1" id="KW-0378">Hydrolase</keyword>
<keyword evidence="1" id="KW-0234">DNA repair</keyword>
<comment type="catalytic activity">
    <reaction evidence="1">
        <text>ATP + H2O = ADP + phosphate + H(+)</text>
        <dbReference type="Rhea" id="RHEA:13065"/>
        <dbReference type="ChEBI" id="CHEBI:15377"/>
        <dbReference type="ChEBI" id="CHEBI:15378"/>
        <dbReference type="ChEBI" id="CHEBI:30616"/>
        <dbReference type="ChEBI" id="CHEBI:43474"/>
        <dbReference type="ChEBI" id="CHEBI:456216"/>
        <dbReference type="EC" id="5.6.2.3"/>
    </reaction>
</comment>
<dbReference type="OrthoDB" id="272985at2759"/>
<evidence type="ECO:0000256" key="1">
    <source>
        <dbReference type="RuleBase" id="RU363044"/>
    </source>
</evidence>
<dbReference type="GO" id="GO:0000723">
    <property type="term" value="P:telomere maintenance"/>
    <property type="evidence" value="ECO:0007669"/>
    <property type="project" value="InterPro"/>
</dbReference>
<keyword evidence="5" id="KW-1185">Reference proteome</keyword>
<dbReference type="PANTHER" id="PTHR10492:SF95">
    <property type="entry name" value="HELITRON HELICASE-LIKE DOMAIN-CONTAINING PROTEIN"/>
    <property type="match status" value="1"/>
</dbReference>
<dbReference type="GO" id="GO:0006310">
    <property type="term" value="P:DNA recombination"/>
    <property type="evidence" value="ECO:0007669"/>
    <property type="project" value="UniProtKB-KW"/>
</dbReference>
<reference evidence="4" key="1">
    <citation type="submission" date="2021-01" db="EMBL/GenBank/DDBJ databases">
        <authorList>
            <person name="Li R."/>
            <person name="Bekaert M."/>
        </authorList>
    </citation>
    <scope>NUCLEOTIDE SEQUENCE</scope>
    <source>
        <strain evidence="4">Farmed</strain>
    </source>
</reference>
<keyword evidence="1" id="KW-0547">Nucleotide-binding</keyword>
<dbReference type="AlphaFoldDB" id="A0A812APV9"/>
<evidence type="ECO:0000259" key="3">
    <source>
        <dbReference type="Pfam" id="PF05970"/>
    </source>
</evidence>
<dbReference type="Pfam" id="PF05970">
    <property type="entry name" value="PIF1"/>
    <property type="match status" value="1"/>
</dbReference>
<proteinExistence type="inferred from homology"/>